<dbReference type="EMBL" id="CVRL01000004">
    <property type="protein sequence ID" value="CRL09590.1"/>
    <property type="molecule type" value="Genomic_DNA"/>
</dbReference>
<dbReference type="AlphaFoldDB" id="A0A0H5DDJ3"/>
<organism evidence="2 3">
    <name type="scientific">Phaeobacter italicus</name>
    <dbReference type="NCBI Taxonomy" id="481446"/>
    <lineage>
        <taxon>Bacteria</taxon>
        <taxon>Pseudomonadati</taxon>
        <taxon>Pseudomonadota</taxon>
        <taxon>Alphaproteobacteria</taxon>
        <taxon>Rhodobacterales</taxon>
        <taxon>Roseobacteraceae</taxon>
        <taxon>Phaeobacter</taxon>
    </lineage>
</organism>
<protein>
    <recommendedName>
        <fullName evidence="4">Two-component sensor histidine kinase</fullName>
    </recommendedName>
</protein>
<name>A0A0H5DDJ3_9RHOB</name>
<keyword evidence="1" id="KW-0472">Membrane</keyword>
<keyword evidence="1" id="KW-1133">Transmembrane helix</keyword>
<dbReference type="Proteomes" id="UP000043764">
    <property type="component" value="Unassembled WGS sequence"/>
</dbReference>
<reference evidence="3" key="1">
    <citation type="submission" date="2015-05" db="EMBL/GenBank/DDBJ databases">
        <authorList>
            <person name="Rodrigo-Torres Lidia"/>
            <person name="Arahal R.David."/>
        </authorList>
    </citation>
    <scope>NUCLEOTIDE SEQUENCE [LARGE SCALE GENOMIC DNA]</scope>
    <source>
        <strain evidence="3">CECT 7321</strain>
    </source>
</reference>
<keyword evidence="1" id="KW-0812">Transmembrane</keyword>
<sequence length="125" mass="13665">MKTRPWRLRTQISLLVLGVIVVAQAVSLWFFVDERTLAVQAAIGAEAAGRAANVAQLIEGAPPELHPQIIRAATSPLIRFNLTEEPEVVHTDHDAGGAVEARVRALLGDDYSRDIRIEIHVSRSP</sequence>
<gene>
    <name evidence="2" type="ORF">NIT7321_00421</name>
</gene>
<evidence type="ECO:0000313" key="3">
    <source>
        <dbReference type="Proteomes" id="UP000043764"/>
    </source>
</evidence>
<accession>A0A0H5DDJ3</accession>
<feature type="transmembrane region" description="Helical" evidence="1">
    <location>
        <begin position="12"/>
        <end position="32"/>
    </location>
</feature>
<evidence type="ECO:0008006" key="4">
    <source>
        <dbReference type="Google" id="ProtNLM"/>
    </source>
</evidence>
<evidence type="ECO:0000256" key="1">
    <source>
        <dbReference type="SAM" id="Phobius"/>
    </source>
</evidence>
<keyword evidence="3" id="KW-1185">Reference proteome</keyword>
<evidence type="ECO:0000313" key="2">
    <source>
        <dbReference type="EMBL" id="CRL09590.1"/>
    </source>
</evidence>
<proteinExistence type="predicted"/>